<dbReference type="InterPro" id="IPR002586">
    <property type="entry name" value="CobQ/CobB/MinD/ParA_Nub-bd_dom"/>
</dbReference>
<dbReference type="RefSeq" id="WP_064880841.1">
    <property type="nucleotide sequence ID" value="NZ_LZSY01000065.1"/>
</dbReference>
<dbReference type="Gene3D" id="3.40.50.300">
    <property type="entry name" value="P-loop containing nucleotide triphosphate hydrolases"/>
    <property type="match status" value="1"/>
</dbReference>
<dbReference type="InterPro" id="IPR050678">
    <property type="entry name" value="DNA_Partitioning_ATPase"/>
</dbReference>
<dbReference type="PANTHER" id="PTHR13696:SF99">
    <property type="entry name" value="COBYRINIC ACID AC-DIAMIDE SYNTHASE"/>
    <property type="match status" value="1"/>
</dbReference>
<gene>
    <name evidence="2" type="ORF">A5779_21215</name>
</gene>
<accession>A0A1A0W971</accession>
<dbReference type="Proteomes" id="UP000094008">
    <property type="component" value="Unassembled WGS sequence"/>
</dbReference>
<dbReference type="Pfam" id="PF01656">
    <property type="entry name" value="CbiA"/>
    <property type="match status" value="1"/>
</dbReference>
<dbReference type="InterPro" id="IPR027417">
    <property type="entry name" value="P-loop_NTPase"/>
</dbReference>
<reference evidence="3" key="1">
    <citation type="submission" date="2016-06" db="EMBL/GenBank/DDBJ databases">
        <authorList>
            <person name="Sutton G."/>
            <person name="Brinkac L."/>
            <person name="Sanka R."/>
            <person name="Adams M."/>
            <person name="Lau E."/>
            <person name="Mehaffy C."/>
            <person name="Tameris M."/>
            <person name="Hatherill M."/>
            <person name="Hanekom W."/>
            <person name="Mahomed H."/>
            <person name="Mcshane H."/>
        </authorList>
    </citation>
    <scope>NUCLEOTIDE SEQUENCE [LARGE SCALE GENOMIC DNA]</scope>
    <source>
        <strain evidence="3">852002-10433_SCH5171157</strain>
    </source>
</reference>
<feature type="domain" description="CobQ/CobB/MinD/ParA nucleotide binding" evidence="1">
    <location>
        <begin position="6"/>
        <end position="250"/>
    </location>
</feature>
<sequence length="290" mass="31235">MGTTYVFVSLAGSTGKTTTTVTLGTQLALGGLRVRIVDLDSQANASTWLGYEDTHGRTIADILRNDATVAEVELPGRVVNGFDENDEPVFGEIPNLTLVPARRSTLDRVMIELAADPGGVMRLRKALAEADPVDVTLIDCPGTMSTLVVSGILATSVSENADNPAAWGVIACAKPAYKESRGLPDLEAQLHILRETYRMDLRLLAIIPCVVPPTNSGQVYIDQMEDLRDVYGELVTGGVRRSSVVDEAFVNATPLPLYGRNAKLVNGDYKEVREYLAEKLGLFTSQTVPA</sequence>
<dbReference type="PANTHER" id="PTHR13696">
    <property type="entry name" value="P-LOOP CONTAINING NUCLEOSIDE TRIPHOSPHATE HYDROLASE"/>
    <property type="match status" value="1"/>
</dbReference>
<dbReference type="OrthoDB" id="4922395at2"/>
<dbReference type="SUPFAM" id="SSF52540">
    <property type="entry name" value="P-loop containing nucleoside triphosphate hydrolases"/>
    <property type="match status" value="1"/>
</dbReference>
<name>A0A1A0W971_MYCPR</name>
<evidence type="ECO:0000313" key="3">
    <source>
        <dbReference type="Proteomes" id="UP000094008"/>
    </source>
</evidence>
<protein>
    <submittedName>
        <fullName evidence="2">Chromosome partitioning protein</fullName>
    </submittedName>
</protein>
<organism evidence="2 3">
    <name type="scientific">Mycolicibacterium peregrinum</name>
    <name type="common">Mycobacterium peregrinum</name>
    <dbReference type="NCBI Taxonomy" id="43304"/>
    <lineage>
        <taxon>Bacteria</taxon>
        <taxon>Bacillati</taxon>
        <taxon>Actinomycetota</taxon>
        <taxon>Actinomycetes</taxon>
        <taxon>Mycobacteriales</taxon>
        <taxon>Mycobacteriaceae</taxon>
        <taxon>Mycolicibacterium</taxon>
    </lineage>
</organism>
<comment type="caution">
    <text evidence="2">The sequence shown here is derived from an EMBL/GenBank/DDBJ whole genome shotgun (WGS) entry which is preliminary data.</text>
</comment>
<dbReference type="EMBL" id="LZSY01000065">
    <property type="protein sequence ID" value="OBB92886.1"/>
    <property type="molecule type" value="Genomic_DNA"/>
</dbReference>
<dbReference type="AlphaFoldDB" id="A0A1A0W971"/>
<proteinExistence type="predicted"/>
<evidence type="ECO:0000259" key="1">
    <source>
        <dbReference type="Pfam" id="PF01656"/>
    </source>
</evidence>
<evidence type="ECO:0000313" key="2">
    <source>
        <dbReference type="EMBL" id="OBB92886.1"/>
    </source>
</evidence>